<dbReference type="InterPro" id="IPR001129">
    <property type="entry name" value="Membr-assoc_MAPEG"/>
</dbReference>
<evidence type="ECO:0000313" key="7">
    <source>
        <dbReference type="Proteomes" id="UP000260351"/>
    </source>
</evidence>
<dbReference type="RefSeq" id="WP_116651888.1">
    <property type="nucleotide sequence ID" value="NZ_QUZK01000052.1"/>
</dbReference>
<reference evidence="6 7" key="1">
    <citation type="submission" date="2018-08" db="EMBL/GenBank/DDBJ databases">
        <title>Wenzhouxiangella salilacus sp. nov., a novel bacterium isolated from a saline lake in Xinjiang Province, China.</title>
        <authorList>
            <person name="Han S."/>
        </authorList>
    </citation>
    <scope>NUCLEOTIDE SEQUENCE [LARGE SCALE GENOMIC DNA]</scope>
    <source>
        <strain evidence="6 7">XDB06</strain>
    </source>
</reference>
<dbReference type="AlphaFoldDB" id="A0A3E1K4R7"/>
<organism evidence="6 7">
    <name type="scientific">Wenzhouxiangella sediminis</name>
    <dbReference type="NCBI Taxonomy" id="1792836"/>
    <lineage>
        <taxon>Bacteria</taxon>
        <taxon>Pseudomonadati</taxon>
        <taxon>Pseudomonadota</taxon>
        <taxon>Gammaproteobacteria</taxon>
        <taxon>Chromatiales</taxon>
        <taxon>Wenzhouxiangellaceae</taxon>
        <taxon>Wenzhouxiangella</taxon>
    </lineage>
</organism>
<dbReference type="Pfam" id="PF01124">
    <property type="entry name" value="MAPEG"/>
    <property type="match status" value="1"/>
</dbReference>
<evidence type="ECO:0000256" key="5">
    <source>
        <dbReference type="SAM" id="Phobius"/>
    </source>
</evidence>
<dbReference type="EMBL" id="QUZK01000052">
    <property type="protein sequence ID" value="RFF29082.1"/>
    <property type="molecule type" value="Genomic_DNA"/>
</dbReference>
<proteinExistence type="predicted"/>
<evidence type="ECO:0000256" key="1">
    <source>
        <dbReference type="ARBA" id="ARBA00004370"/>
    </source>
</evidence>
<keyword evidence="7" id="KW-1185">Reference proteome</keyword>
<dbReference type="SUPFAM" id="SSF161084">
    <property type="entry name" value="MAPEG domain-like"/>
    <property type="match status" value="1"/>
</dbReference>
<keyword evidence="4 5" id="KW-0472">Membrane</keyword>
<accession>A0A3E1K4R7</accession>
<evidence type="ECO:0000256" key="4">
    <source>
        <dbReference type="ARBA" id="ARBA00023136"/>
    </source>
</evidence>
<evidence type="ECO:0000313" key="6">
    <source>
        <dbReference type="EMBL" id="RFF29082.1"/>
    </source>
</evidence>
<dbReference type="InterPro" id="IPR023352">
    <property type="entry name" value="MAPEG-like_dom_sf"/>
</dbReference>
<dbReference type="GO" id="GO:0016020">
    <property type="term" value="C:membrane"/>
    <property type="evidence" value="ECO:0007669"/>
    <property type="project" value="UniProtKB-SubCell"/>
</dbReference>
<evidence type="ECO:0000256" key="3">
    <source>
        <dbReference type="ARBA" id="ARBA00022989"/>
    </source>
</evidence>
<keyword evidence="2 5" id="KW-0812">Transmembrane</keyword>
<dbReference type="Gene3D" id="1.20.120.550">
    <property type="entry name" value="Membrane associated eicosanoid/glutathione metabolism-like domain"/>
    <property type="match status" value="1"/>
</dbReference>
<feature type="transmembrane region" description="Helical" evidence="5">
    <location>
        <begin position="106"/>
        <end position="123"/>
    </location>
</feature>
<keyword evidence="3 5" id="KW-1133">Transmembrane helix</keyword>
<dbReference type="PANTHER" id="PTHR35371">
    <property type="entry name" value="INNER MEMBRANE PROTEIN"/>
    <property type="match status" value="1"/>
</dbReference>
<comment type="subcellular location">
    <subcellularLocation>
        <location evidence="1">Membrane</location>
    </subcellularLocation>
</comment>
<dbReference type="Proteomes" id="UP000260351">
    <property type="component" value="Unassembled WGS sequence"/>
</dbReference>
<evidence type="ECO:0000256" key="2">
    <source>
        <dbReference type="ARBA" id="ARBA00022692"/>
    </source>
</evidence>
<gene>
    <name evidence="6" type="ORF">DZC52_14600</name>
</gene>
<dbReference type="PANTHER" id="PTHR35371:SF1">
    <property type="entry name" value="BLR7753 PROTEIN"/>
    <property type="match status" value="1"/>
</dbReference>
<name>A0A3E1K4R7_9GAMM</name>
<sequence>MTIAFWCVLVAGLMPIIFAGIAKAGDKSFNNRRPRDWYESVTGYRKRAWWAQQNSHEAFPLFAAAVLVAHLAGAAQNTIDALAIAFIAFRIAYGICYLADIHLARSLMWTGGMVCCIWLFVAGA</sequence>
<evidence type="ECO:0008006" key="8">
    <source>
        <dbReference type="Google" id="ProtNLM"/>
    </source>
</evidence>
<protein>
    <recommendedName>
        <fullName evidence="8">MAPEG family protein</fullName>
    </recommendedName>
</protein>
<comment type="caution">
    <text evidence="6">The sequence shown here is derived from an EMBL/GenBank/DDBJ whole genome shotgun (WGS) entry which is preliminary data.</text>
</comment>
<dbReference type="OrthoDB" id="513661at2"/>